<sequence>MLDCKLCNYYHAVSGKSFPGLNLGICDFSDTLFIEDVENLNIEYPCRKISYNDYLRKKSMACITPFSVASFVNPELFRELQDCGVSMLKFPEGIIEKCFKNHLEQKNHEVRCEAHTE</sequence>
<keyword evidence="2" id="KW-1185">Reference proteome</keyword>
<proteinExistence type="predicted"/>
<dbReference type="AlphaFoldDB" id="A0A4Z0YJE2"/>
<dbReference type="Proteomes" id="UP000297714">
    <property type="component" value="Unassembled WGS sequence"/>
</dbReference>
<dbReference type="OrthoDB" id="2088341at2"/>
<gene>
    <name evidence="1" type="ORF">CAGA_01540</name>
</gene>
<evidence type="ECO:0000313" key="1">
    <source>
        <dbReference type="EMBL" id="TGJ77756.1"/>
    </source>
</evidence>
<accession>A0A4Z0YJE2</accession>
<comment type="caution">
    <text evidence="1">The sequence shown here is derived from an EMBL/GenBank/DDBJ whole genome shotgun (WGS) entry which is preliminary data.</text>
</comment>
<protein>
    <submittedName>
        <fullName evidence="1">Uncharacterized protein</fullName>
    </submittedName>
</protein>
<organism evidence="1 2">
    <name type="scientific">Caproiciproducens galactitolivorans</name>
    <dbReference type="NCBI Taxonomy" id="642589"/>
    <lineage>
        <taxon>Bacteria</taxon>
        <taxon>Bacillati</taxon>
        <taxon>Bacillota</taxon>
        <taxon>Clostridia</taxon>
        <taxon>Eubacteriales</taxon>
        <taxon>Acutalibacteraceae</taxon>
        <taxon>Caproiciproducens</taxon>
    </lineage>
</organism>
<evidence type="ECO:0000313" key="2">
    <source>
        <dbReference type="Proteomes" id="UP000297714"/>
    </source>
</evidence>
<dbReference type="RefSeq" id="WP_135656719.1">
    <property type="nucleotide sequence ID" value="NZ_JAJUFJ010000004.1"/>
</dbReference>
<reference evidence="1 2" key="1">
    <citation type="submission" date="2019-04" db="EMBL/GenBank/DDBJ databases">
        <authorList>
            <person name="Poehlein A."/>
            <person name="Bengelsdorf F.R."/>
            <person name="Duerre P."/>
            <person name="Daniel R."/>
        </authorList>
    </citation>
    <scope>NUCLEOTIDE SEQUENCE [LARGE SCALE GENOMIC DNA]</scope>
    <source>
        <strain evidence="1 2">BS-1</strain>
    </source>
</reference>
<dbReference type="EMBL" id="SRMQ01000001">
    <property type="protein sequence ID" value="TGJ77756.1"/>
    <property type="molecule type" value="Genomic_DNA"/>
</dbReference>
<name>A0A4Z0YJE2_9FIRM</name>